<evidence type="ECO:0000256" key="6">
    <source>
        <dbReference type="ARBA" id="ARBA00038076"/>
    </source>
</evidence>
<keyword evidence="3 7" id="KW-0812">Transmembrane</keyword>
<accession>A0A2H0R7K9</accession>
<dbReference type="InterPro" id="IPR050250">
    <property type="entry name" value="Macrolide_Exporter_MacB"/>
</dbReference>
<comment type="subcellular location">
    <subcellularLocation>
        <location evidence="1">Cell membrane</location>
        <topology evidence="1">Multi-pass membrane protein</topology>
    </subcellularLocation>
</comment>
<dbReference type="Pfam" id="PF12704">
    <property type="entry name" value="MacB_PCD"/>
    <property type="match status" value="1"/>
</dbReference>
<keyword evidence="4 7" id="KW-1133">Transmembrane helix</keyword>
<dbReference type="EMBL" id="PCXP01000009">
    <property type="protein sequence ID" value="PIR42014.1"/>
    <property type="molecule type" value="Genomic_DNA"/>
</dbReference>
<feature type="transmembrane region" description="Helical" evidence="7">
    <location>
        <begin position="21"/>
        <end position="43"/>
    </location>
</feature>
<evidence type="ECO:0000259" key="8">
    <source>
        <dbReference type="Pfam" id="PF02687"/>
    </source>
</evidence>
<keyword evidence="5 7" id="KW-0472">Membrane</keyword>
<comment type="caution">
    <text evidence="10">The sequence shown here is derived from an EMBL/GenBank/DDBJ whole genome shotgun (WGS) entry which is preliminary data.</text>
</comment>
<dbReference type="InterPro" id="IPR003838">
    <property type="entry name" value="ABC3_permease_C"/>
</dbReference>
<keyword evidence="2" id="KW-1003">Cell membrane</keyword>
<evidence type="ECO:0000256" key="5">
    <source>
        <dbReference type="ARBA" id="ARBA00023136"/>
    </source>
</evidence>
<name>A0A2H0R7K9_9BACT</name>
<evidence type="ECO:0000313" key="11">
    <source>
        <dbReference type="Proteomes" id="UP000230208"/>
    </source>
</evidence>
<evidence type="ECO:0000256" key="3">
    <source>
        <dbReference type="ARBA" id="ARBA00022692"/>
    </source>
</evidence>
<evidence type="ECO:0000313" key="10">
    <source>
        <dbReference type="EMBL" id="PIR42014.1"/>
    </source>
</evidence>
<comment type="similarity">
    <text evidence="6">Belongs to the ABC-4 integral membrane protein family.</text>
</comment>
<feature type="domain" description="ABC3 transporter permease C-terminal" evidence="8">
    <location>
        <begin position="289"/>
        <end position="401"/>
    </location>
</feature>
<gene>
    <name evidence="10" type="ORF">COV30_00660</name>
</gene>
<feature type="domain" description="MacB-like periplasmic core" evidence="9">
    <location>
        <begin position="22"/>
        <end position="247"/>
    </location>
</feature>
<dbReference type="Pfam" id="PF02687">
    <property type="entry name" value="FtsX"/>
    <property type="match status" value="1"/>
</dbReference>
<sequence>MNKLIILFKQSIRSIFANKGRSMLTMLGIIIGISSVIALVSLGNGVNKMISEQISQLGATTLTVVPGGGFEHGEGFGRDPSIASTLTILDLETLKNREANPSIEAVSGMIVAGSIIKINASEIQITVNGVSSEFFNILGIGINSGIGFDQFMIDSRQNVAVLGLKAVIDIFGQSNPLGQTVVLNKKEFRVIGVMNSAPENQFQNPNEYIFIPLTTSSDIFGVNNLNAIMVKIVNENEIERAKKDIKTALLVNHNIANENLADFSVLSPDDLLSAVKQITGLLSSLLAEIAGISLVVGGIGIMNIMLVAVTERTKEIGLRKAVGAKTSDILIQFLIESLLLTLFGGIAGIVFGFGIGQAVSKFINIEPIVTLNSIFLAVGVSSGIGVIFGMHPAIKASRLNPIDALRYE</sequence>
<organism evidence="10 11">
    <name type="scientific">Candidatus Yanofskybacteria bacterium CG10_big_fil_rev_8_21_14_0_10_37_15</name>
    <dbReference type="NCBI Taxonomy" id="1975097"/>
    <lineage>
        <taxon>Bacteria</taxon>
        <taxon>Candidatus Yanofskyibacteriota</taxon>
    </lineage>
</organism>
<dbReference type="GO" id="GO:0022857">
    <property type="term" value="F:transmembrane transporter activity"/>
    <property type="evidence" value="ECO:0007669"/>
    <property type="project" value="TreeGrafter"/>
</dbReference>
<dbReference type="Proteomes" id="UP000230208">
    <property type="component" value="Unassembled WGS sequence"/>
</dbReference>
<dbReference type="AlphaFoldDB" id="A0A2H0R7K9"/>
<reference evidence="10 11" key="1">
    <citation type="submission" date="2017-09" db="EMBL/GenBank/DDBJ databases">
        <title>Depth-based differentiation of microbial function through sediment-hosted aquifers and enrichment of novel symbionts in the deep terrestrial subsurface.</title>
        <authorList>
            <person name="Probst A.J."/>
            <person name="Ladd B."/>
            <person name="Jarett J.K."/>
            <person name="Geller-Mcgrath D.E."/>
            <person name="Sieber C.M."/>
            <person name="Emerson J.B."/>
            <person name="Anantharaman K."/>
            <person name="Thomas B.C."/>
            <person name="Malmstrom R."/>
            <person name="Stieglmeier M."/>
            <person name="Klingl A."/>
            <person name="Woyke T."/>
            <person name="Ryan C.M."/>
            <person name="Banfield J.F."/>
        </authorList>
    </citation>
    <scope>NUCLEOTIDE SEQUENCE [LARGE SCALE GENOMIC DNA]</scope>
    <source>
        <strain evidence="10">CG10_big_fil_rev_8_21_14_0_10_37_15</strain>
    </source>
</reference>
<evidence type="ECO:0000256" key="2">
    <source>
        <dbReference type="ARBA" id="ARBA00022475"/>
    </source>
</evidence>
<protein>
    <submittedName>
        <fullName evidence="10">Multidrug ABC transporter substrate-binding protein</fullName>
    </submittedName>
</protein>
<evidence type="ECO:0000256" key="7">
    <source>
        <dbReference type="SAM" id="Phobius"/>
    </source>
</evidence>
<dbReference type="PANTHER" id="PTHR30572:SF4">
    <property type="entry name" value="ABC TRANSPORTER PERMEASE YTRF"/>
    <property type="match status" value="1"/>
</dbReference>
<dbReference type="PANTHER" id="PTHR30572">
    <property type="entry name" value="MEMBRANE COMPONENT OF TRANSPORTER-RELATED"/>
    <property type="match status" value="1"/>
</dbReference>
<feature type="transmembrane region" description="Helical" evidence="7">
    <location>
        <begin position="330"/>
        <end position="356"/>
    </location>
</feature>
<dbReference type="GO" id="GO:0005886">
    <property type="term" value="C:plasma membrane"/>
    <property type="evidence" value="ECO:0007669"/>
    <property type="project" value="UniProtKB-SubCell"/>
</dbReference>
<dbReference type="InterPro" id="IPR025857">
    <property type="entry name" value="MacB_PCD"/>
</dbReference>
<proteinExistence type="inferred from homology"/>
<feature type="transmembrane region" description="Helical" evidence="7">
    <location>
        <begin position="285"/>
        <end position="309"/>
    </location>
</feature>
<feature type="transmembrane region" description="Helical" evidence="7">
    <location>
        <begin position="368"/>
        <end position="390"/>
    </location>
</feature>
<evidence type="ECO:0000256" key="4">
    <source>
        <dbReference type="ARBA" id="ARBA00022989"/>
    </source>
</evidence>
<evidence type="ECO:0000259" key="9">
    <source>
        <dbReference type="Pfam" id="PF12704"/>
    </source>
</evidence>
<evidence type="ECO:0000256" key="1">
    <source>
        <dbReference type="ARBA" id="ARBA00004651"/>
    </source>
</evidence>